<dbReference type="Proteomes" id="UP000008177">
    <property type="component" value="Unplaced contigs"/>
</dbReference>
<dbReference type="AlphaFoldDB" id="G2Y1G9"/>
<evidence type="ECO:0000313" key="1">
    <source>
        <dbReference type="EMBL" id="CCD46509.1"/>
    </source>
</evidence>
<name>G2Y1G9_BOTF4</name>
<dbReference type="EMBL" id="FQ790282">
    <property type="protein sequence ID" value="CCD46509.1"/>
    <property type="molecule type" value="Genomic_DNA"/>
</dbReference>
<organism evidence="1 2">
    <name type="scientific">Botryotinia fuckeliana (strain T4)</name>
    <name type="common">Noble rot fungus</name>
    <name type="synonym">Botrytis cinerea</name>
    <dbReference type="NCBI Taxonomy" id="999810"/>
    <lineage>
        <taxon>Eukaryota</taxon>
        <taxon>Fungi</taxon>
        <taxon>Dikarya</taxon>
        <taxon>Ascomycota</taxon>
        <taxon>Pezizomycotina</taxon>
        <taxon>Leotiomycetes</taxon>
        <taxon>Helotiales</taxon>
        <taxon>Sclerotiniaceae</taxon>
        <taxon>Botrytis</taxon>
    </lineage>
</organism>
<sequence length="124" mass="13748">MLFRILALIKISRKSSDSCPGSEYMVSYFTIPRTQPSDFCPLLQVSRILSLLHAMNEGVLVDIIVVDDARAWLCWDISCKAGGSLHQITILYLARCLTCTTHVDSSSHKSCMQNPLAIVSKNTS</sequence>
<gene>
    <name evidence="1" type="ORF">BofuT4_P041200.1</name>
</gene>
<evidence type="ECO:0000313" key="2">
    <source>
        <dbReference type="Proteomes" id="UP000008177"/>
    </source>
</evidence>
<accession>G2Y1G9</accession>
<dbReference type="HOGENOM" id="CLU_2003558_0_0_1"/>
<proteinExistence type="predicted"/>
<protein>
    <submittedName>
        <fullName evidence="1">Uncharacterized protein</fullName>
    </submittedName>
</protein>
<reference evidence="2" key="1">
    <citation type="journal article" date="2011" name="PLoS Genet.">
        <title>Genomic analysis of the necrotrophic fungal pathogens Sclerotinia sclerotiorum and Botrytis cinerea.</title>
        <authorList>
            <person name="Amselem J."/>
            <person name="Cuomo C.A."/>
            <person name="van Kan J.A."/>
            <person name="Viaud M."/>
            <person name="Benito E.P."/>
            <person name="Couloux A."/>
            <person name="Coutinho P.M."/>
            <person name="de Vries R.P."/>
            <person name="Dyer P.S."/>
            <person name="Fillinger S."/>
            <person name="Fournier E."/>
            <person name="Gout L."/>
            <person name="Hahn M."/>
            <person name="Kohn L."/>
            <person name="Lapalu N."/>
            <person name="Plummer K.M."/>
            <person name="Pradier J.M."/>
            <person name="Quevillon E."/>
            <person name="Sharon A."/>
            <person name="Simon A."/>
            <person name="ten Have A."/>
            <person name="Tudzynski B."/>
            <person name="Tudzynski P."/>
            <person name="Wincker P."/>
            <person name="Andrew M."/>
            <person name="Anthouard V."/>
            <person name="Beever R.E."/>
            <person name="Beffa R."/>
            <person name="Benoit I."/>
            <person name="Bouzid O."/>
            <person name="Brault B."/>
            <person name="Chen Z."/>
            <person name="Choquer M."/>
            <person name="Collemare J."/>
            <person name="Cotton P."/>
            <person name="Danchin E.G."/>
            <person name="Da Silva C."/>
            <person name="Gautier A."/>
            <person name="Giraud C."/>
            <person name="Giraud T."/>
            <person name="Gonzalez C."/>
            <person name="Grossetete S."/>
            <person name="Guldener U."/>
            <person name="Henrissat B."/>
            <person name="Howlett B.J."/>
            <person name="Kodira C."/>
            <person name="Kretschmer M."/>
            <person name="Lappartient A."/>
            <person name="Leroch M."/>
            <person name="Levis C."/>
            <person name="Mauceli E."/>
            <person name="Neuveglise C."/>
            <person name="Oeser B."/>
            <person name="Pearson M."/>
            <person name="Poulain J."/>
            <person name="Poussereau N."/>
            <person name="Quesneville H."/>
            <person name="Rascle C."/>
            <person name="Schumacher J."/>
            <person name="Segurens B."/>
            <person name="Sexton A."/>
            <person name="Silva E."/>
            <person name="Sirven C."/>
            <person name="Soanes D.M."/>
            <person name="Talbot N.J."/>
            <person name="Templeton M."/>
            <person name="Yandava C."/>
            <person name="Yarden O."/>
            <person name="Zeng Q."/>
            <person name="Rollins J.A."/>
            <person name="Lebrun M.H."/>
            <person name="Dickman M."/>
        </authorList>
    </citation>
    <scope>NUCLEOTIDE SEQUENCE [LARGE SCALE GENOMIC DNA]</scope>
    <source>
        <strain evidence="2">T4</strain>
    </source>
</reference>
<dbReference type="InParanoid" id="G2Y1G9"/>